<dbReference type="InterPro" id="IPR057700">
    <property type="entry name" value="DUF7940"/>
</dbReference>
<keyword evidence="1" id="KW-0472">Membrane</keyword>
<evidence type="ECO:0000313" key="2">
    <source>
        <dbReference type="EMBL" id="MDQ0019013.1"/>
    </source>
</evidence>
<comment type="caution">
    <text evidence="2">The sequence shown here is derived from an EMBL/GenBank/DDBJ whole genome shotgun (WGS) entry which is preliminary data.</text>
</comment>
<keyword evidence="1" id="KW-0812">Transmembrane</keyword>
<dbReference type="Pfam" id="PF25612">
    <property type="entry name" value="DUF7940"/>
    <property type="match status" value="1"/>
</dbReference>
<name>A0ABT9T958_9GAMM</name>
<keyword evidence="3" id="KW-1185">Reference proteome</keyword>
<keyword evidence="1" id="KW-1133">Transmembrane helix</keyword>
<evidence type="ECO:0000256" key="1">
    <source>
        <dbReference type="SAM" id="Phobius"/>
    </source>
</evidence>
<accession>A0ABT9T958</accession>
<sequence length="114" mass="12553">MNVIAFLAVVIVVIAVVLLVRKYSSVEFVAHARLLFRAWSVWLTGAGTLLGVYLASAPDAIISAWNMLPPDLKAMLPVNIAQYVSYFIVALGVIAQFIRQRSLADKKQHMDAQP</sequence>
<dbReference type="EMBL" id="JAUSSJ010000001">
    <property type="protein sequence ID" value="MDQ0019013.1"/>
    <property type="molecule type" value="Genomic_DNA"/>
</dbReference>
<evidence type="ECO:0000313" key="3">
    <source>
        <dbReference type="Proteomes" id="UP001244623"/>
    </source>
</evidence>
<feature type="transmembrane region" description="Helical" evidence="1">
    <location>
        <begin position="76"/>
        <end position="98"/>
    </location>
</feature>
<protein>
    <submittedName>
        <fullName evidence="2">Neutral ceramidase superfamily lipid hydrolase</fullName>
    </submittedName>
</protein>
<reference evidence="2 3" key="1">
    <citation type="submission" date="2023-07" db="EMBL/GenBank/DDBJ databases">
        <title>Sorghum-associated microbial communities from plants grown in Nebraska, USA.</title>
        <authorList>
            <person name="Schachtman D."/>
        </authorList>
    </citation>
    <scope>NUCLEOTIDE SEQUENCE [LARGE SCALE GENOMIC DNA]</scope>
    <source>
        <strain evidence="2 3">CC49</strain>
    </source>
</reference>
<proteinExistence type="predicted"/>
<keyword evidence="2" id="KW-0378">Hydrolase</keyword>
<dbReference type="Proteomes" id="UP001244623">
    <property type="component" value="Unassembled WGS sequence"/>
</dbReference>
<dbReference type="GO" id="GO:0016787">
    <property type="term" value="F:hydrolase activity"/>
    <property type="evidence" value="ECO:0007669"/>
    <property type="project" value="UniProtKB-KW"/>
</dbReference>
<organism evidence="2 3">
    <name type="scientific">[Curtobacterium] plantarum</name>
    <dbReference type="NCBI Taxonomy" id="221276"/>
    <lineage>
        <taxon>Bacteria</taxon>
        <taxon>Pseudomonadati</taxon>
        <taxon>Pseudomonadota</taxon>
        <taxon>Gammaproteobacteria</taxon>
        <taxon>Enterobacterales</taxon>
        <taxon>Erwiniaceae</taxon>
        <taxon>Pantoea</taxon>
    </lineage>
</organism>
<gene>
    <name evidence="2" type="ORF">J2X94_001141</name>
</gene>
<dbReference type="RefSeq" id="WP_307618071.1">
    <property type="nucleotide sequence ID" value="NZ_JAUSSJ010000001.1"/>
</dbReference>
<feature type="transmembrane region" description="Helical" evidence="1">
    <location>
        <begin position="6"/>
        <end position="23"/>
    </location>
</feature>
<feature type="transmembrane region" description="Helical" evidence="1">
    <location>
        <begin position="35"/>
        <end position="56"/>
    </location>
</feature>